<dbReference type="PANTHER" id="PTHR10947:SF0">
    <property type="entry name" value="PHENYLALANINE--TRNA LIGASE BETA SUBUNIT"/>
    <property type="match status" value="1"/>
</dbReference>
<keyword evidence="11" id="KW-0067">ATP-binding</keyword>
<sequence length="598" mass="67198">MPTISVDKAALFKELGRDYTTEEFDELCFEFGIELDEDTTNSDRPIVDGKQEPPQLKIEIPANRYDLLCFEGISLMLNIFLGRKPLPNYRLTQPAQMEKIIVKENTMKIRPLVSGAILRNITFTQAGYESFIALQDKLHQNLARQRTLVSIGTHDLDTIKGPFTYDALPPKDIKFVPLNQTKELDGEELMAFYEKDRHLGKFLHIIRDSPVYPVIHDANQTVCSLPPIINGDHSKISVNTKNVFIEITALDKTKVEIVNRILVSMFSQHVAEPFTVEPIQIVSDHNNETRVVPDMSPRTAHAEVSYINQCCGLELSPAEICELLRKMAYDAQPSASSPDVIDVFIPPTRADVLHQADIMEDVAIAYGFNNLPRSFPSKSGTVAQPLPINKLTDIVRMEAAMAGWSEVMPLILCSHDENFGWLNRKDDGNTAVKLSNPKTLEFQVVRTSLLPGLLKTIRENKHHSVPMKIFEVSDVAYKDLSLERKSRNERHFAAAWCGKTSGFEVVHGLLDRIMSMLKSAFITGEEGLENPAVSDSHYWIEELEEATYFPGHAAAVKLRIGGKVQTIGAFGILHPTVLENYELKYPVSTLEINIEAFL</sequence>
<evidence type="ECO:0000256" key="15">
    <source>
        <dbReference type="ARBA" id="ARBA00033189"/>
    </source>
</evidence>
<dbReference type="EMBL" id="KZ559543">
    <property type="protein sequence ID" value="PLN80847.1"/>
    <property type="molecule type" value="Genomic_DNA"/>
</dbReference>
<dbReference type="PROSITE" id="PS51483">
    <property type="entry name" value="B5"/>
    <property type="match status" value="1"/>
</dbReference>
<dbReference type="FunFam" id="3.30.56.10:FF:000004">
    <property type="entry name" value="Phenylalanyl-tRNA synthetase, beta subunit"/>
    <property type="match status" value="1"/>
</dbReference>
<evidence type="ECO:0000256" key="1">
    <source>
        <dbReference type="ARBA" id="ARBA00001946"/>
    </source>
</evidence>
<evidence type="ECO:0000256" key="4">
    <source>
        <dbReference type="ARBA" id="ARBA00011209"/>
    </source>
</evidence>
<dbReference type="EC" id="6.1.1.20" evidence="5"/>
<dbReference type="Gene3D" id="3.50.40.10">
    <property type="entry name" value="Phenylalanyl-trna Synthetase, Chain B, domain 3"/>
    <property type="match status" value="1"/>
</dbReference>
<dbReference type="FunFam" id="3.30.56.10:FF:000006">
    <property type="entry name" value="Phenylalanyl-tRNA synthetase subunit beta"/>
    <property type="match status" value="1"/>
</dbReference>
<dbReference type="Proteomes" id="UP000235023">
    <property type="component" value="Unassembled WGS sequence"/>
</dbReference>
<evidence type="ECO:0000256" key="3">
    <source>
        <dbReference type="ARBA" id="ARBA00007438"/>
    </source>
</evidence>
<dbReference type="Gene3D" id="3.30.56.10">
    <property type="match status" value="2"/>
</dbReference>
<keyword evidence="19" id="KW-1185">Reference proteome</keyword>
<dbReference type="Pfam" id="PF03484">
    <property type="entry name" value="B5"/>
    <property type="match status" value="1"/>
</dbReference>
<dbReference type="GO" id="GO:0003723">
    <property type="term" value="F:RNA binding"/>
    <property type="evidence" value="ECO:0007669"/>
    <property type="project" value="InterPro"/>
</dbReference>
<evidence type="ECO:0000256" key="12">
    <source>
        <dbReference type="ARBA" id="ARBA00022842"/>
    </source>
</evidence>
<keyword evidence="9" id="KW-0479">Metal-binding</keyword>
<comment type="similarity">
    <text evidence="3">Belongs to the phenylalanyl-tRNA synthetase beta subunit family. Type 2 subfamily.</text>
</comment>
<dbReference type="GO" id="GO:0005524">
    <property type="term" value="F:ATP binding"/>
    <property type="evidence" value="ECO:0007669"/>
    <property type="project" value="UniProtKB-KW"/>
</dbReference>
<gene>
    <name evidence="18" type="ORF">BDW42DRAFT_170284</name>
</gene>
<dbReference type="SUPFAM" id="SSF55681">
    <property type="entry name" value="Class II aaRS and biotin synthetases"/>
    <property type="match status" value="1"/>
</dbReference>
<dbReference type="FunFam" id="3.50.40.10:FF:000002">
    <property type="entry name" value="phenylalanine--tRNA ligase beta subunit"/>
    <property type="match status" value="1"/>
</dbReference>
<reference evidence="19" key="1">
    <citation type="submission" date="2017-12" db="EMBL/GenBank/DDBJ databases">
        <authorList>
            <consortium name="DOE Joint Genome Institute"/>
            <person name="Mondo S.J."/>
            <person name="Kjaerbolling I."/>
            <person name="Vesth T.C."/>
            <person name="Frisvad J.C."/>
            <person name="Nybo J.L."/>
            <person name="Theobald S."/>
            <person name="Kuo A."/>
            <person name="Bowyer P."/>
            <person name="Matsuda Y."/>
            <person name="Lyhne E.K."/>
            <person name="Kogle M.E."/>
            <person name="Clum A."/>
            <person name="Lipzen A."/>
            <person name="Salamov A."/>
            <person name="Ngan C.Y."/>
            <person name="Daum C."/>
            <person name="Chiniquy J."/>
            <person name="Barry K."/>
            <person name="LaButti K."/>
            <person name="Haridas S."/>
            <person name="Simmons B.A."/>
            <person name="Magnuson J.K."/>
            <person name="Mortensen U.H."/>
            <person name="Larsen T.O."/>
            <person name="Grigoriev I.V."/>
            <person name="Baker S.E."/>
            <person name="Andersen M.R."/>
            <person name="Nordberg H.P."/>
            <person name="Cantor M.N."/>
            <person name="Hua S.X."/>
        </authorList>
    </citation>
    <scope>NUCLEOTIDE SEQUENCE [LARGE SCALE GENOMIC DNA]</scope>
    <source>
        <strain evidence="19">IBT 19404</strain>
    </source>
</reference>
<comment type="catalytic activity">
    <reaction evidence="16">
        <text>tRNA(Phe) + L-phenylalanine + ATP = L-phenylalanyl-tRNA(Phe) + AMP + diphosphate + H(+)</text>
        <dbReference type="Rhea" id="RHEA:19413"/>
        <dbReference type="Rhea" id="RHEA-COMP:9668"/>
        <dbReference type="Rhea" id="RHEA-COMP:9699"/>
        <dbReference type="ChEBI" id="CHEBI:15378"/>
        <dbReference type="ChEBI" id="CHEBI:30616"/>
        <dbReference type="ChEBI" id="CHEBI:33019"/>
        <dbReference type="ChEBI" id="CHEBI:58095"/>
        <dbReference type="ChEBI" id="CHEBI:78442"/>
        <dbReference type="ChEBI" id="CHEBI:78531"/>
        <dbReference type="ChEBI" id="CHEBI:456215"/>
        <dbReference type="EC" id="6.1.1.20"/>
    </reaction>
</comment>
<dbReference type="OrthoDB" id="1698572at2759"/>
<evidence type="ECO:0000256" key="11">
    <source>
        <dbReference type="ARBA" id="ARBA00022840"/>
    </source>
</evidence>
<comment type="cofactor">
    <cofactor evidence="1">
        <name>Mg(2+)</name>
        <dbReference type="ChEBI" id="CHEBI:18420"/>
    </cofactor>
</comment>
<keyword evidence="8" id="KW-0436">Ligase</keyword>
<dbReference type="NCBIfam" id="TIGR00471">
    <property type="entry name" value="pheT_arch"/>
    <property type="match status" value="1"/>
</dbReference>
<dbReference type="SUPFAM" id="SSF56037">
    <property type="entry name" value="PheT/TilS domain"/>
    <property type="match status" value="1"/>
</dbReference>
<dbReference type="Pfam" id="PF03483">
    <property type="entry name" value="B3_4"/>
    <property type="match status" value="1"/>
</dbReference>
<evidence type="ECO:0000256" key="7">
    <source>
        <dbReference type="ARBA" id="ARBA00022490"/>
    </source>
</evidence>
<dbReference type="InterPro" id="IPR041616">
    <property type="entry name" value="PheRS_beta_core"/>
</dbReference>
<dbReference type="FunFam" id="3.30.930.10:FF:000052">
    <property type="entry name" value="Phenylalanyl-tRNA synthetase, beta subunit"/>
    <property type="match status" value="1"/>
</dbReference>
<dbReference type="GO" id="GO:0004826">
    <property type="term" value="F:phenylalanine-tRNA ligase activity"/>
    <property type="evidence" value="ECO:0007669"/>
    <property type="project" value="UniProtKB-EC"/>
</dbReference>
<keyword evidence="13" id="KW-0648">Protein biosynthesis</keyword>
<comment type="subcellular location">
    <subcellularLocation>
        <location evidence="2">Cytoplasm</location>
    </subcellularLocation>
</comment>
<dbReference type="SUPFAM" id="SSF46955">
    <property type="entry name" value="Putative DNA-binding domain"/>
    <property type="match status" value="2"/>
</dbReference>
<accession>A0A2J5HU28</accession>
<dbReference type="Pfam" id="PF18262">
    <property type="entry name" value="PhetRS_B1"/>
    <property type="match status" value="1"/>
</dbReference>
<dbReference type="GO" id="GO:0006432">
    <property type="term" value="P:phenylalanyl-tRNA aminoacylation"/>
    <property type="evidence" value="ECO:0007669"/>
    <property type="project" value="InterPro"/>
</dbReference>
<dbReference type="GO" id="GO:0000287">
    <property type="term" value="F:magnesium ion binding"/>
    <property type="evidence" value="ECO:0007669"/>
    <property type="project" value="InterPro"/>
</dbReference>
<evidence type="ECO:0000256" key="10">
    <source>
        <dbReference type="ARBA" id="ARBA00022741"/>
    </source>
</evidence>
<dbReference type="InterPro" id="IPR020825">
    <property type="entry name" value="Phe-tRNA_synthase-like_B3/B4"/>
</dbReference>
<evidence type="ECO:0000313" key="19">
    <source>
        <dbReference type="Proteomes" id="UP000235023"/>
    </source>
</evidence>
<dbReference type="SMART" id="SM00873">
    <property type="entry name" value="B3_4"/>
    <property type="match status" value="1"/>
</dbReference>
<feature type="domain" description="B5" evidence="17">
    <location>
        <begin position="295"/>
        <end position="373"/>
    </location>
</feature>
<evidence type="ECO:0000256" key="16">
    <source>
        <dbReference type="ARBA" id="ARBA00049255"/>
    </source>
</evidence>
<dbReference type="InterPro" id="IPR004531">
    <property type="entry name" value="Phe-tRNA-synth_IIc_bsu_arc_euk"/>
</dbReference>
<evidence type="ECO:0000256" key="6">
    <source>
        <dbReference type="ARBA" id="ARBA00017032"/>
    </source>
</evidence>
<dbReference type="SMART" id="SM00874">
    <property type="entry name" value="B5"/>
    <property type="match status" value="1"/>
</dbReference>
<dbReference type="Gene3D" id="3.30.930.10">
    <property type="entry name" value="Bira Bifunctional Protein, Domain 2"/>
    <property type="match status" value="1"/>
</dbReference>
<dbReference type="InterPro" id="IPR005146">
    <property type="entry name" value="B3/B4_tRNA-bd"/>
</dbReference>
<keyword evidence="14 18" id="KW-0030">Aminoacyl-tRNA synthetase</keyword>
<keyword evidence="7" id="KW-0963">Cytoplasm</keyword>
<dbReference type="InterPro" id="IPR040659">
    <property type="entry name" value="PhetRS_B1"/>
</dbReference>
<keyword evidence="10" id="KW-0547">Nucleotide-binding</keyword>
<dbReference type="InterPro" id="IPR009061">
    <property type="entry name" value="DNA-bd_dom_put_sf"/>
</dbReference>
<evidence type="ECO:0000313" key="18">
    <source>
        <dbReference type="EMBL" id="PLN80847.1"/>
    </source>
</evidence>
<evidence type="ECO:0000259" key="17">
    <source>
        <dbReference type="PROSITE" id="PS51483"/>
    </source>
</evidence>
<dbReference type="Pfam" id="PF17759">
    <property type="entry name" value="tRNA_synthFbeta"/>
    <property type="match status" value="1"/>
</dbReference>
<dbReference type="PANTHER" id="PTHR10947">
    <property type="entry name" value="PHENYLALANYL-TRNA SYNTHETASE BETA CHAIN AND LEUCINE-RICH REPEAT-CONTAINING PROTEIN 47"/>
    <property type="match status" value="1"/>
</dbReference>
<evidence type="ECO:0000256" key="13">
    <source>
        <dbReference type="ARBA" id="ARBA00022917"/>
    </source>
</evidence>
<dbReference type="InterPro" id="IPR045060">
    <property type="entry name" value="Phe-tRNA-ligase_IIc_bsu"/>
</dbReference>
<proteinExistence type="inferred from homology"/>
<protein>
    <recommendedName>
        <fullName evidence="6">Phenylalanine--tRNA ligase beta subunit</fullName>
        <ecNumber evidence="5">6.1.1.20</ecNumber>
    </recommendedName>
    <alternativeName>
        <fullName evidence="15">Phenylalanyl-tRNA synthetase beta subunit</fullName>
    </alternativeName>
</protein>
<dbReference type="GO" id="GO:0009328">
    <property type="term" value="C:phenylalanine-tRNA ligase complex"/>
    <property type="evidence" value="ECO:0007669"/>
    <property type="project" value="TreeGrafter"/>
</dbReference>
<evidence type="ECO:0000256" key="2">
    <source>
        <dbReference type="ARBA" id="ARBA00004496"/>
    </source>
</evidence>
<comment type="subunit">
    <text evidence="4">Tetramer of two alpha and two beta subunits.</text>
</comment>
<dbReference type="InterPro" id="IPR005147">
    <property type="entry name" value="tRNA_synthase_B5-dom"/>
</dbReference>
<dbReference type="InterPro" id="IPR045864">
    <property type="entry name" value="aa-tRNA-synth_II/BPL/LPL"/>
</dbReference>
<evidence type="ECO:0000256" key="8">
    <source>
        <dbReference type="ARBA" id="ARBA00022598"/>
    </source>
</evidence>
<evidence type="ECO:0000256" key="5">
    <source>
        <dbReference type="ARBA" id="ARBA00012814"/>
    </source>
</evidence>
<evidence type="ECO:0000256" key="9">
    <source>
        <dbReference type="ARBA" id="ARBA00022723"/>
    </source>
</evidence>
<dbReference type="CDD" id="cd00769">
    <property type="entry name" value="PheRS_beta_core"/>
    <property type="match status" value="1"/>
</dbReference>
<keyword evidence="12" id="KW-0460">Magnesium</keyword>
<name>A0A2J5HU28_9EURO</name>
<organism evidence="18 19">
    <name type="scientific">Aspergillus taichungensis</name>
    <dbReference type="NCBI Taxonomy" id="482145"/>
    <lineage>
        <taxon>Eukaryota</taxon>
        <taxon>Fungi</taxon>
        <taxon>Dikarya</taxon>
        <taxon>Ascomycota</taxon>
        <taxon>Pezizomycotina</taxon>
        <taxon>Eurotiomycetes</taxon>
        <taxon>Eurotiomycetidae</taxon>
        <taxon>Eurotiales</taxon>
        <taxon>Aspergillaceae</taxon>
        <taxon>Aspergillus</taxon>
        <taxon>Aspergillus subgen. Circumdati</taxon>
    </lineage>
</organism>
<evidence type="ECO:0000256" key="14">
    <source>
        <dbReference type="ARBA" id="ARBA00023146"/>
    </source>
</evidence>
<dbReference type="AlphaFoldDB" id="A0A2J5HU28"/>